<protein>
    <submittedName>
        <fullName evidence="3">Uncharacterized protein LOC108744947 isoform X1</fullName>
    </submittedName>
</protein>
<gene>
    <name evidence="3" type="primary">LOC108744947</name>
</gene>
<keyword evidence="1" id="KW-0732">Signal</keyword>
<dbReference type="GeneID" id="108744947"/>
<evidence type="ECO:0000256" key="1">
    <source>
        <dbReference type="SAM" id="SignalP"/>
    </source>
</evidence>
<accession>A0A1W4XVH6</accession>
<evidence type="ECO:0000313" key="3">
    <source>
        <dbReference type="RefSeq" id="XP_018336435.1"/>
    </source>
</evidence>
<dbReference type="KEGG" id="apln:108744947"/>
<sequence length="155" mass="18350">MFKVICIYVLIFSFPSELFAKLFRNNEIKFHCVGRKYENVSMAAYYPKYNYEIDNEEDIKDDNGQTLQTLQDYLDDRADFVTLAMDKKLKLPYGTPVCIPELNEHFGHKIRFEIRDSGSDLDNMGFHRVDVCVRSEIDSYDKYVNRKVTLIIEEY</sequence>
<proteinExistence type="predicted"/>
<reference evidence="3" key="1">
    <citation type="submission" date="2025-08" db="UniProtKB">
        <authorList>
            <consortium name="RefSeq"/>
        </authorList>
    </citation>
    <scope>IDENTIFICATION</scope>
    <source>
        <tissue evidence="3">Entire body</tissue>
    </source>
</reference>
<dbReference type="InParanoid" id="A0A1W4XVH6"/>
<dbReference type="RefSeq" id="XP_018336435.1">
    <property type="nucleotide sequence ID" value="XM_018480933.2"/>
</dbReference>
<name>A0A1W4XVH6_AGRPL</name>
<organism evidence="2 3">
    <name type="scientific">Agrilus planipennis</name>
    <name type="common">Emerald ash borer</name>
    <name type="synonym">Agrilus marcopoli</name>
    <dbReference type="NCBI Taxonomy" id="224129"/>
    <lineage>
        <taxon>Eukaryota</taxon>
        <taxon>Metazoa</taxon>
        <taxon>Ecdysozoa</taxon>
        <taxon>Arthropoda</taxon>
        <taxon>Hexapoda</taxon>
        <taxon>Insecta</taxon>
        <taxon>Pterygota</taxon>
        <taxon>Neoptera</taxon>
        <taxon>Endopterygota</taxon>
        <taxon>Coleoptera</taxon>
        <taxon>Polyphaga</taxon>
        <taxon>Elateriformia</taxon>
        <taxon>Buprestoidea</taxon>
        <taxon>Buprestidae</taxon>
        <taxon>Agrilinae</taxon>
        <taxon>Agrilus</taxon>
    </lineage>
</organism>
<feature type="chain" id="PRO_5010700744" evidence="1">
    <location>
        <begin position="21"/>
        <end position="155"/>
    </location>
</feature>
<dbReference type="Proteomes" id="UP000192223">
    <property type="component" value="Unplaced"/>
</dbReference>
<dbReference type="AlphaFoldDB" id="A0A1W4XVH6"/>
<feature type="signal peptide" evidence="1">
    <location>
        <begin position="1"/>
        <end position="20"/>
    </location>
</feature>
<dbReference type="OrthoDB" id="7752123at2759"/>
<evidence type="ECO:0000313" key="2">
    <source>
        <dbReference type="Proteomes" id="UP000192223"/>
    </source>
</evidence>
<keyword evidence="2" id="KW-1185">Reference proteome</keyword>